<sequence length="109" mass="11191">METRRKRIQTGGATGSSRPQAAQAEGPRGGNKHSDGDAADEMQAATSKARANQGLLVDGGGVHGQSREIEAAGGEDGGGSIESRGPKRLANECTVWRQSSGLDAAVRYA</sequence>
<organism evidence="2 3">
    <name type="scientific">Rehmannia glutinosa</name>
    <name type="common">Chinese foxglove</name>
    <dbReference type="NCBI Taxonomy" id="99300"/>
    <lineage>
        <taxon>Eukaryota</taxon>
        <taxon>Viridiplantae</taxon>
        <taxon>Streptophyta</taxon>
        <taxon>Embryophyta</taxon>
        <taxon>Tracheophyta</taxon>
        <taxon>Spermatophyta</taxon>
        <taxon>Magnoliopsida</taxon>
        <taxon>eudicotyledons</taxon>
        <taxon>Gunneridae</taxon>
        <taxon>Pentapetalae</taxon>
        <taxon>asterids</taxon>
        <taxon>lamiids</taxon>
        <taxon>Lamiales</taxon>
        <taxon>Orobanchaceae</taxon>
        <taxon>Rehmannieae</taxon>
        <taxon>Rehmannia</taxon>
    </lineage>
</organism>
<accession>A0ABR0XYH1</accession>
<protein>
    <submittedName>
        <fullName evidence="2">Uncharacterized protein</fullName>
    </submittedName>
</protein>
<evidence type="ECO:0000313" key="2">
    <source>
        <dbReference type="EMBL" id="KAK6164271.1"/>
    </source>
</evidence>
<name>A0ABR0XYH1_REHGL</name>
<evidence type="ECO:0000256" key="1">
    <source>
        <dbReference type="SAM" id="MobiDB-lite"/>
    </source>
</evidence>
<proteinExistence type="predicted"/>
<keyword evidence="3" id="KW-1185">Reference proteome</keyword>
<reference evidence="2 3" key="1">
    <citation type="journal article" date="2021" name="Comput. Struct. Biotechnol. J.">
        <title>De novo genome assembly of the potent medicinal plant Rehmannia glutinosa using nanopore technology.</title>
        <authorList>
            <person name="Ma L."/>
            <person name="Dong C."/>
            <person name="Song C."/>
            <person name="Wang X."/>
            <person name="Zheng X."/>
            <person name="Niu Y."/>
            <person name="Chen S."/>
            <person name="Feng W."/>
        </authorList>
    </citation>
    <scope>NUCLEOTIDE SEQUENCE [LARGE SCALE GENOMIC DNA]</scope>
    <source>
        <strain evidence="2">DH-2019</strain>
    </source>
</reference>
<dbReference type="EMBL" id="JABTTQ020000001">
    <property type="protein sequence ID" value="KAK6164271.1"/>
    <property type="molecule type" value="Genomic_DNA"/>
</dbReference>
<evidence type="ECO:0000313" key="3">
    <source>
        <dbReference type="Proteomes" id="UP001318860"/>
    </source>
</evidence>
<gene>
    <name evidence="2" type="ORF">DH2020_001135</name>
</gene>
<comment type="caution">
    <text evidence="2">The sequence shown here is derived from an EMBL/GenBank/DDBJ whole genome shotgun (WGS) entry which is preliminary data.</text>
</comment>
<dbReference type="Proteomes" id="UP001318860">
    <property type="component" value="Unassembled WGS sequence"/>
</dbReference>
<feature type="region of interest" description="Disordered" evidence="1">
    <location>
        <begin position="1"/>
        <end position="87"/>
    </location>
</feature>